<evidence type="ECO:0000313" key="1">
    <source>
        <dbReference type="EMBL" id="GAJ09342.1"/>
    </source>
</evidence>
<accession>X1V0I8</accession>
<gene>
    <name evidence="1" type="ORF">S12H4_43621</name>
</gene>
<protein>
    <submittedName>
        <fullName evidence="1">Uncharacterized protein</fullName>
    </submittedName>
</protein>
<feature type="non-terminal residue" evidence="1">
    <location>
        <position position="1"/>
    </location>
</feature>
<organism evidence="1">
    <name type="scientific">marine sediment metagenome</name>
    <dbReference type="NCBI Taxonomy" id="412755"/>
    <lineage>
        <taxon>unclassified sequences</taxon>
        <taxon>metagenomes</taxon>
        <taxon>ecological metagenomes</taxon>
    </lineage>
</organism>
<dbReference type="EMBL" id="BARW01026792">
    <property type="protein sequence ID" value="GAJ09342.1"/>
    <property type="molecule type" value="Genomic_DNA"/>
</dbReference>
<sequence length="56" mass="6226">AVNTIDEGMEVLTEAEAGQRGEDESYPIGSINYLVDRRLKEMAEGLKSFYAEAETK</sequence>
<name>X1V0I8_9ZZZZ</name>
<dbReference type="AlphaFoldDB" id="X1V0I8"/>
<comment type="caution">
    <text evidence="1">The sequence shown here is derived from an EMBL/GenBank/DDBJ whole genome shotgun (WGS) entry which is preliminary data.</text>
</comment>
<reference evidence="1" key="1">
    <citation type="journal article" date="2014" name="Front. Microbiol.">
        <title>High frequency of phylogenetically diverse reductive dehalogenase-homologous genes in deep subseafloor sedimentary metagenomes.</title>
        <authorList>
            <person name="Kawai M."/>
            <person name="Futagami T."/>
            <person name="Toyoda A."/>
            <person name="Takaki Y."/>
            <person name="Nishi S."/>
            <person name="Hori S."/>
            <person name="Arai W."/>
            <person name="Tsubouchi T."/>
            <person name="Morono Y."/>
            <person name="Uchiyama I."/>
            <person name="Ito T."/>
            <person name="Fujiyama A."/>
            <person name="Inagaki F."/>
            <person name="Takami H."/>
        </authorList>
    </citation>
    <scope>NUCLEOTIDE SEQUENCE</scope>
    <source>
        <strain evidence="1">Expedition CK06-06</strain>
    </source>
</reference>
<proteinExistence type="predicted"/>